<feature type="region of interest" description="Disordered" evidence="1">
    <location>
        <begin position="1"/>
        <end position="25"/>
    </location>
</feature>
<organism evidence="2 3">
    <name type="scientific">Liparis tanakae</name>
    <name type="common">Tanaka's snailfish</name>
    <dbReference type="NCBI Taxonomy" id="230148"/>
    <lineage>
        <taxon>Eukaryota</taxon>
        <taxon>Metazoa</taxon>
        <taxon>Chordata</taxon>
        <taxon>Craniata</taxon>
        <taxon>Vertebrata</taxon>
        <taxon>Euteleostomi</taxon>
        <taxon>Actinopterygii</taxon>
        <taxon>Neopterygii</taxon>
        <taxon>Teleostei</taxon>
        <taxon>Neoteleostei</taxon>
        <taxon>Acanthomorphata</taxon>
        <taxon>Eupercaria</taxon>
        <taxon>Perciformes</taxon>
        <taxon>Cottioidei</taxon>
        <taxon>Cottales</taxon>
        <taxon>Liparidae</taxon>
        <taxon>Liparis</taxon>
    </lineage>
</organism>
<comment type="caution">
    <text evidence="2">The sequence shown here is derived from an EMBL/GenBank/DDBJ whole genome shotgun (WGS) entry which is preliminary data.</text>
</comment>
<evidence type="ECO:0000313" key="2">
    <source>
        <dbReference type="EMBL" id="TNN51800.1"/>
    </source>
</evidence>
<dbReference type="AlphaFoldDB" id="A0A4Z2GEU9"/>
<protein>
    <submittedName>
        <fullName evidence="2">Uncharacterized protein</fullName>
    </submittedName>
</protein>
<evidence type="ECO:0000256" key="1">
    <source>
        <dbReference type="SAM" id="MobiDB-lite"/>
    </source>
</evidence>
<reference evidence="2 3" key="1">
    <citation type="submission" date="2019-03" db="EMBL/GenBank/DDBJ databases">
        <title>First draft genome of Liparis tanakae, snailfish: a comprehensive survey of snailfish specific genes.</title>
        <authorList>
            <person name="Kim W."/>
            <person name="Song I."/>
            <person name="Jeong J.-H."/>
            <person name="Kim D."/>
            <person name="Kim S."/>
            <person name="Ryu S."/>
            <person name="Song J.Y."/>
            <person name="Lee S.K."/>
        </authorList>
    </citation>
    <scope>NUCLEOTIDE SEQUENCE [LARGE SCALE GENOMIC DNA]</scope>
    <source>
        <tissue evidence="2">Muscle</tissue>
    </source>
</reference>
<dbReference type="Proteomes" id="UP000314294">
    <property type="component" value="Unassembled WGS sequence"/>
</dbReference>
<proteinExistence type="predicted"/>
<gene>
    <name evidence="2" type="ORF">EYF80_037968</name>
</gene>
<evidence type="ECO:0000313" key="3">
    <source>
        <dbReference type="Proteomes" id="UP000314294"/>
    </source>
</evidence>
<keyword evidence="3" id="KW-1185">Reference proteome</keyword>
<dbReference type="EMBL" id="SRLO01000569">
    <property type="protein sequence ID" value="TNN51800.1"/>
    <property type="molecule type" value="Genomic_DNA"/>
</dbReference>
<name>A0A4Z2GEU9_9TELE</name>
<accession>A0A4Z2GEU9</accession>
<sequence length="71" mass="7834">MSTPTTSRKCGARSREFWPVPQPRSTASPLSFIERNLKPVHSVAIPQAACQHLLETHRGCQIPVTAKPTLN</sequence>